<dbReference type="Proteomes" id="UP001151760">
    <property type="component" value="Unassembled WGS sequence"/>
</dbReference>
<evidence type="ECO:0000313" key="2">
    <source>
        <dbReference type="Proteomes" id="UP001151760"/>
    </source>
</evidence>
<evidence type="ECO:0008006" key="3">
    <source>
        <dbReference type="Google" id="ProtNLM"/>
    </source>
</evidence>
<name>A0ABQ5D2Z8_9ASTR</name>
<reference evidence="1" key="2">
    <citation type="submission" date="2022-01" db="EMBL/GenBank/DDBJ databases">
        <authorList>
            <person name="Yamashiro T."/>
            <person name="Shiraishi A."/>
            <person name="Satake H."/>
            <person name="Nakayama K."/>
        </authorList>
    </citation>
    <scope>NUCLEOTIDE SEQUENCE</scope>
</reference>
<sequence>MTTMMHYLIIYSNMKEFASRAKRVARHMIHLLYLKNICKFPQSSRSPIAYYVTHPPSVVDYDEDYQGDAIFDDNEEVTLSTMDDPWCSNVGNGGRYARRSFGNQGESADNGNVQKETRNGNVRRILQTSATSKIASNVQCYNCNAKGHYAKLYFKA</sequence>
<protein>
    <recommendedName>
        <fullName evidence="3">CCHC-type domain-containing protein</fullName>
    </recommendedName>
</protein>
<proteinExistence type="predicted"/>
<organism evidence="1 2">
    <name type="scientific">Tanacetum coccineum</name>
    <dbReference type="NCBI Taxonomy" id="301880"/>
    <lineage>
        <taxon>Eukaryota</taxon>
        <taxon>Viridiplantae</taxon>
        <taxon>Streptophyta</taxon>
        <taxon>Embryophyta</taxon>
        <taxon>Tracheophyta</taxon>
        <taxon>Spermatophyta</taxon>
        <taxon>Magnoliopsida</taxon>
        <taxon>eudicotyledons</taxon>
        <taxon>Gunneridae</taxon>
        <taxon>Pentapetalae</taxon>
        <taxon>asterids</taxon>
        <taxon>campanulids</taxon>
        <taxon>Asterales</taxon>
        <taxon>Asteraceae</taxon>
        <taxon>Asteroideae</taxon>
        <taxon>Anthemideae</taxon>
        <taxon>Anthemidinae</taxon>
        <taxon>Tanacetum</taxon>
    </lineage>
</organism>
<comment type="caution">
    <text evidence="1">The sequence shown here is derived from an EMBL/GenBank/DDBJ whole genome shotgun (WGS) entry which is preliminary data.</text>
</comment>
<accession>A0ABQ5D2Z8</accession>
<reference evidence="1" key="1">
    <citation type="journal article" date="2022" name="Int. J. Mol. Sci.">
        <title>Draft Genome of Tanacetum Coccineum: Genomic Comparison of Closely Related Tanacetum-Family Plants.</title>
        <authorList>
            <person name="Yamashiro T."/>
            <person name="Shiraishi A."/>
            <person name="Nakayama K."/>
            <person name="Satake H."/>
        </authorList>
    </citation>
    <scope>NUCLEOTIDE SEQUENCE</scope>
</reference>
<keyword evidence="2" id="KW-1185">Reference proteome</keyword>
<gene>
    <name evidence="1" type="ORF">Tco_0923287</name>
</gene>
<dbReference type="EMBL" id="BQNB010014828">
    <property type="protein sequence ID" value="GJT32868.1"/>
    <property type="molecule type" value="Genomic_DNA"/>
</dbReference>
<evidence type="ECO:0000313" key="1">
    <source>
        <dbReference type="EMBL" id="GJT32868.1"/>
    </source>
</evidence>